<evidence type="ECO:0000313" key="3">
    <source>
        <dbReference type="Proteomes" id="UP000595332"/>
    </source>
</evidence>
<accession>A0A7R6PE38</accession>
<dbReference type="RefSeq" id="WP_201349107.1">
    <property type="nucleotide sequence ID" value="NZ_AP014546.1"/>
</dbReference>
<dbReference type="AlphaFoldDB" id="A0A7R6PE38"/>
<keyword evidence="3" id="KW-1185">Reference proteome</keyword>
<reference evidence="2 3" key="1">
    <citation type="journal article" date="2008" name="Int. J. Syst. Evol. Microbiol.">
        <title>Neptunomonas japonica sp. nov., an Osedax japonicus symbiont-like bacterium isolated from sediment adjacent to sperm whale carcasses off Kagoshima, Japan.</title>
        <authorList>
            <person name="Miyazaki M."/>
            <person name="Nogi Y."/>
            <person name="Fujiwara Y."/>
            <person name="Kawato M."/>
            <person name="Kubokawa K."/>
            <person name="Horikoshi K."/>
        </authorList>
    </citation>
    <scope>NUCLEOTIDE SEQUENCE [LARGE SCALE GENOMIC DNA]</scope>
    <source>
        <strain evidence="2 3">JAMM 1380</strain>
    </source>
</reference>
<dbReference type="KEGG" id="njp:NEJAP_0445"/>
<gene>
    <name evidence="2" type="ORF">NEJAP_0445</name>
</gene>
<name>A0A7R6PE38_9GAMM</name>
<feature type="chain" id="PRO_5032769180" evidence="1">
    <location>
        <begin position="22"/>
        <end position="155"/>
    </location>
</feature>
<dbReference type="EMBL" id="AP014546">
    <property type="protein sequence ID" value="BBB28402.1"/>
    <property type="molecule type" value="Genomic_DNA"/>
</dbReference>
<dbReference type="Proteomes" id="UP000595332">
    <property type="component" value="Chromosome"/>
</dbReference>
<protein>
    <submittedName>
        <fullName evidence="2">Uncharacterized protein</fullName>
    </submittedName>
</protein>
<sequence>MILNKCVMVLLLLVPCLNAFADGIKVHAFGINFLIPSEYVFNINSIDGAPHFYSDTLTKDSIYFGEVKDCDYCAKVNEDGFEKEKLGCLGNAEAFNYRRNSYFSEDLYYGYLFYNKYHYMIIPDETTDSNFWEKYIDHKSCELSSAIIGERSAAK</sequence>
<feature type="signal peptide" evidence="1">
    <location>
        <begin position="1"/>
        <end position="21"/>
    </location>
</feature>
<keyword evidence="1" id="KW-0732">Signal</keyword>
<organism evidence="2 3">
    <name type="scientific">Neptunomonas japonica JAMM 1380</name>
    <dbReference type="NCBI Taxonomy" id="1441457"/>
    <lineage>
        <taxon>Bacteria</taxon>
        <taxon>Pseudomonadati</taxon>
        <taxon>Pseudomonadota</taxon>
        <taxon>Gammaproteobacteria</taxon>
        <taxon>Oceanospirillales</taxon>
        <taxon>Oceanospirillaceae</taxon>
        <taxon>Neptunomonas</taxon>
    </lineage>
</organism>
<evidence type="ECO:0000256" key="1">
    <source>
        <dbReference type="SAM" id="SignalP"/>
    </source>
</evidence>
<proteinExistence type="predicted"/>
<evidence type="ECO:0000313" key="2">
    <source>
        <dbReference type="EMBL" id="BBB28402.1"/>
    </source>
</evidence>